<dbReference type="SUPFAM" id="SSF48576">
    <property type="entry name" value="Terpenoid synthases"/>
    <property type="match status" value="1"/>
</dbReference>
<comment type="caution">
    <text evidence="1">The sequence shown here is derived from an EMBL/GenBank/DDBJ whole genome shotgun (WGS) entry which is preliminary data.</text>
</comment>
<dbReference type="EMBL" id="MVGC01000616">
    <property type="protein sequence ID" value="RJE18139.1"/>
    <property type="molecule type" value="Genomic_DNA"/>
</dbReference>
<dbReference type="Gene3D" id="1.10.600.10">
    <property type="entry name" value="Farnesyl Diphosphate Synthase"/>
    <property type="match status" value="1"/>
</dbReference>
<protein>
    <submittedName>
        <fullName evidence="1">Uncharacterized protein</fullName>
    </submittedName>
</protein>
<reference evidence="2" key="1">
    <citation type="submission" date="2017-02" db="EMBL/GenBank/DDBJ databases">
        <authorList>
            <person name="Tafer H."/>
            <person name="Lopandic K."/>
        </authorList>
    </citation>
    <scope>NUCLEOTIDE SEQUENCE [LARGE SCALE GENOMIC DNA]</scope>
    <source>
        <strain evidence="2">CBS 366.77</strain>
    </source>
</reference>
<evidence type="ECO:0000313" key="1">
    <source>
        <dbReference type="EMBL" id="RJE18139.1"/>
    </source>
</evidence>
<keyword evidence="2" id="KW-1185">Reference proteome</keyword>
<sequence length="95" mass="11030">MGVQHNVMNLFKEQGMSQQAGYDKIDALLRERVRDWYIALSQIPAINEQTDIETQKYIRGCEEVIVAALNWSFKANRYFGVHAAKVRETREVDII</sequence>
<organism evidence="1 2">
    <name type="scientific">Aspergillus sclerotialis</name>
    <dbReference type="NCBI Taxonomy" id="2070753"/>
    <lineage>
        <taxon>Eukaryota</taxon>
        <taxon>Fungi</taxon>
        <taxon>Dikarya</taxon>
        <taxon>Ascomycota</taxon>
        <taxon>Pezizomycotina</taxon>
        <taxon>Eurotiomycetes</taxon>
        <taxon>Eurotiomycetidae</taxon>
        <taxon>Eurotiales</taxon>
        <taxon>Aspergillaceae</taxon>
        <taxon>Aspergillus</taxon>
        <taxon>Aspergillus subgen. Polypaecilum</taxon>
    </lineage>
</organism>
<accession>A0A3A2Z508</accession>
<evidence type="ECO:0000313" key="2">
    <source>
        <dbReference type="Proteomes" id="UP000266188"/>
    </source>
</evidence>
<dbReference type="STRING" id="2070753.A0A3A2Z508"/>
<dbReference type="OrthoDB" id="4467523at2759"/>
<dbReference type="Proteomes" id="UP000266188">
    <property type="component" value="Unassembled WGS sequence"/>
</dbReference>
<proteinExistence type="predicted"/>
<name>A0A3A2Z508_9EURO</name>
<dbReference type="AlphaFoldDB" id="A0A3A2Z508"/>
<gene>
    <name evidence="1" type="ORF">PHISCL_09530</name>
</gene>
<dbReference type="InterPro" id="IPR008949">
    <property type="entry name" value="Isoprenoid_synthase_dom_sf"/>
</dbReference>